<proteinExistence type="predicted"/>
<protein>
    <submittedName>
        <fullName evidence="2">Putative secreted protein (Por secretion system target)</fullName>
    </submittedName>
</protein>
<evidence type="ECO:0000313" key="2">
    <source>
        <dbReference type="EMBL" id="PZX10110.1"/>
    </source>
</evidence>
<organism evidence="2 3">
    <name type="scientific">Breznakibacter xylanolyticus</name>
    <dbReference type="NCBI Taxonomy" id="990"/>
    <lineage>
        <taxon>Bacteria</taxon>
        <taxon>Pseudomonadati</taxon>
        <taxon>Bacteroidota</taxon>
        <taxon>Bacteroidia</taxon>
        <taxon>Marinilabiliales</taxon>
        <taxon>Marinilabiliaceae</taxon>
        <taxon>Breznakibacter</taxon>
    </lineage>
</organism>
<accession>A0A2W7MQ85</accession>
<evidence type="ECO:0000259" key="1">
    <source>
        <dbReference type="Pfam" id="PF18998"/>
    </source>
</evidence>
<dbReference type="Proteomes" id="UP000249239">
    <property type="component" value="Unassembled WGS sequence"/>
</dbReference>
<dbReference type="NCBIfam" id="TIGR04183">
    <property type="entry name" value="Por_Secre_tail"/>
    <property type="match status" value="1"/>
</dbReference>
<keyword evidence="3" id="KW-1185">Reference proteome</keyword>
<dbReference type="EMBL" id="QKZK01000061">
    <property type="protein sequence ID" value="PZX10110.1"/>
    <property type="molecule type" value="Genomic_DNA"/>
</dbReference>
<dbReference type="InterPro" id="IPR026444">
    <property type="entry name" value="Secre_tail"/>
</dbReference>
<gene>
    <name evidence="2" type="ORF">LX69_03461</name>
</gene>
<dbReference type="Pfam" id="PF18998">
    <property type="entry name" value="Flg_new_2"/>
    <property type="match status" value="1"/>
</dbReference>
<dbReference type="AlphaFoldDB" id="A0A2W7MQ85"/>
<comment type="caution">
    <text evidence="2">The sequence shown here is derived from an EMBL/GenBank/DDBJ whole genome shotgun (WGS) entry which is preliminary data.</text>
</comment>
<sequence>MMLDESQAIEIKAIPQSGWVFDAWSGDYIGTNSQTTITMDADKTIVAEFLFTTGLVSQNKKNNDLPFIQTPNSIKLITNEYVTVQLDGLTGQHILKTTNSNIDISMLRNGLYILTLTKTNGESQSYKIVKR</sequence>
<feature type="domain" description="Bacterial repeat" evidence="1">
    <location>
        <begin position="7"/>
        <end position="49"/>
    </location>
</feature>
<dbReference type="InterPro" id="IPR044060">
    <property type="entry name" value="Bacterial_rp_domain"/>
</dbReference>
<name>A0A2W7MQ85_9BACT</name>
<evidence type="ECO:0000313" key="3">
    <source>
        <dbReference type="Proteomes" id="UP000249239"/>
    </source>
</evidence>
<reference evidence="2 3" key="1">
    <citation type="submission" date="2018-06" db="EMBL/GenBank/DDBJ databases">
        <title>Genomic Encyclopedia of Archaeal and Bacterial Type Strains, Phase II (KMG-II): from individual species to whole genera.</title>
        <authorList>
            <person name="Goeker M."/>
        </authorList>
    </citation>
    <scope>NUCLEOTIDE SEQUENCE [LARGE SCALE GENOMIC DNA]</scope>
    <source>
        <strain evidence="2 3">DSM 6779</strain>
    </source>
</reference>